<evidence type="ECO:0000313" key="1">
    <source>
        <dbReference type="EMBL" id="KAK3107379.1"/>
    </source>
</evidence>
<sequence length="59" mass="6534">MSGDFVNSYWVRSGAAASQRIPTSCCINVTSTSYTAPTTCKDNVNLGTYYYTVRNDIRI</sequence>
<organism evidence="1 2">
    <name type="scientific">Pinctada imbricata</name>
    <name type="common">Atlantic pearl-oyster</name>
    <name type="synonym">Pinctada martensii</name>
    <dbReference type="NCBI Taxonomy" id="66713"/>
    <lineage>
        <taxon>Eukaryota</taxon>
        <taxon>Metazoa</taxon>
        <taxon>Spiralia</taxon>
        <taxon>Lophotrochozoa</taxon>
        <taxon>Mollusca</taxon>
        <taxon>Bivalvia</taxon>
        <taxon>Autobranchia</taxon>
        <taxon>Pteriomorphia</taxon>
        <taxon>Pterioida</taxon>
        <taxon>Pterioidea</taxon>
        <taxon>Pteriidae</taxon>
        <taxon>Pinctada</taxon>
    </lineage>
</organism>
<evidence type="ECO:0000313" key="2">
    <source>
        <dbReference type="Proteomes" id="UP001186944"/>
    </source>
</evidence>
<proteinExistence type="predicted"/>
<name>A0AA88YL14_PINIB</name>
<comment type="caution">
    <text evidence="1">The sequence shown here is derived from an EMBL/GenBank/DDBJ whole genome shotgun (WGS) entry which is preliminary data.</text>
</comment>
<dbReference type="Proteomes" id="UP001186944">
    <property type="component" value="Unassembled WGS sequence"/>
</dbReference>
<reference evidence="1" key="1">
    <citation type="submission" date="2019-08" db="EMBL/GenBank/DDBJ databases">
        <title>The improved chromosome-level genome for the pearl oyster Pinctada fucata martensii using PacBio sequencing and Hi-C.</title>
        <authorList>
            <person name="Zheng Z."/>
        </authorList>
    </citation>
    <scope>NUCLEOTIDE SEQUENCE</scope>
    <source>
        <strain evidence="1">ZZ-2019</strain>
        <tissue evidence="1">Adductor muscle</tissue>
    </source>
</reference>
<protein>
    <submittedName>
        <fullName evidence="1">Uncharacterized protein</fullName>
    </submittedName>
</protein>
<keyword evidence="2" id="KW-1185">Reference proteome</keyword>
<gene>
    <name evidence="1" type="ORF">FSP39_013271</name>
</gene>
<accession>A0AA88YL14</accession>
<dbReference type="AlphaFoldDB" id="A0AA88YL14"/>
<dbReference type="EMBL" id="VSWD01000002">
    <property type="protein sequence ID" value="KAK3107379.1"/>
    <property type="molecule type" value="Genomic_DNA"/>
</dbReference>